<keyword evidence="15" id="KW-1185">Reference proteome</keyword>
<comment type="subcellular location">
    <subcellularLocation>
        <location evidence="1 10">Golgi apparatus membrane</location>
        <topology evidence="1 10">Peripheral membrane protein</topology>
    </subcellularLocation>
</comment>
<gene>
    <name evidence="14" type="ORF">BRENAR_LOCUS2542</name>
</gene>
<dbReference type="PANTHER" id="PTHR21506">
    <property type="entry name" value="COMPONENT OF OLIGOMERIC GOLGI COMPLEX 6"/>
    <property type="match status" value="1"/>
</dbReference>
<protein>
    <recommendedName>
        <fullName evidence="3 10">Conserved oligomeric Golgi complex subunit 6</fullName>
        <shortName evidence="10">COG complex subunit 6</shortName>
    </recommendedName>
    <alternativeName>
        <fullName evidence="8 10">Component of oligomeric Golgi complex 6</fullName>
    </alternativeName>
</protein>
<dbReference type="EMBL" id="CAACVR010000012">
    <property type="protein sequence ID" value="VEU21810.1"/>
    <property type="molecule type" value="Genomic_DNA"/>
</dbReference>
<dbReference type="Proteomes" id="UP000290900">
    <property type="component" value="Unassembled WGS sequence"/>
</dbReference>
<dbReference type="OrthoDB" id="272987at2759"/>
<dbReference type="InterPro" id="IPR048369">
    <property type="entry name" value="COG6_C"/>
</dbReference>
<dbReference type="FunCoup" id="A0A448YLM4">
    <property type="interactions" value="272"/>
</dbReference>
<comment type="subunit">
    <text evidence="10">Component of the conserved oligomeric Golgi complex.</text>
</comment>
<evidence type="ECO:0000256" key="8">
    <source>
        <dbReference type="ARBA" id="ARBA00031348"/>
    </source>
</evidence>
<evidence type="ECO:0000256" key="10">
    <source>
        <dbReference type="RuleBase" id="RU365075"/>
    </source>
</evidence>
<dbReference type="Pfam" id="PF20653">
    <property type="entry name" value="COG6_C"/>
    <property type="match status" value="1"/>
</dbReference>
<dbReference type="InterPro" id="IPR010490">
    <property type="entry name" value="COG6"/>
</dbReference>
<proteinExistence type="inferred from homology"/>
<evidence type="ECO:0000256" key="2">
    <source>
        <dbReference type="ARBA" id="ARBA00011023"/>
    </source>
</evidence>
<dbReference type="AlphaFoldDB" id="A0A448YLM4"/>
<keyword evidence="5 10" id="KW-0653">Protein transport</keyword>
<evidence type="ECO:0000313" key="14">
    <source>
        <dbReference type="EMBL" id="VEU21810.1"/>
    </source>
</evidence>
<feature type="region of interest" description="Disordered" evidence="11">
    <location>
        <begin position="167"/>
        <end position="188"/>
    </location>
</feature>
<dbReference type="PANTHER" id="PTHR21506:SF0">
    <property type="entry name" value="CONSERVED OLIGOMERIC GOLGI COMPLEX SUBUNIT 6"/>
    <property type="match status" value="1"/>
</dbReference>
<evidence type="ECO:0000256" key="6">
    <source>
        <dbReference type="ARBA" id="ARBA00023034"/>
    </source>
</evidence>
<dbReference type="Pfam" id="PF06419">
    <property type="entry name" value="COG6_N"/>
    <property type="match status" value="1"/>
</dbReference>
<feature type="domain" description="Conserved Oligomeric Golgi complex subunit 6 C-terminal" evidence="13">
    <location>
        <begin position="328"/>
        <end position="797"/>
    </location>
</feature>
<keyword evidence="6 10" id="KW-0333">Golgi apparatus</keyword>
<feature type="domain" description="Conserved oligomeric complex COG6 N-terminal" evidence="12">
    <location>
        <begin position="189"/>
        <end position="297"/>
    </location>
</feature>
<evidence type="ECO:0000313" key="15">
    <source>
        <dbReference type="Proteomes" id="UP000290900"/>
    </source>
</evidence>
<evidence type="ECO:0000256" key="11">
    <source>
        <dbReference type="SAM" id="MobiDB-lite"/>
    </source>
</evidence>
<evidence type="ECO:0000259" key="13">
    <source>
        <dbReference type="Pfam" id="PF20653"/>
    </source>
</evidence>
<dbReference type="STRING" id="13370.A0A448YLM4"/>
<dbReference type="GO" id="GO:0006891">
    <property type="term" value="P:intra-Golgi vesicle-mediated transport"/>
    <property type="evidence" value="ECO:0007669"/>
    <property type="project" value="UniProtKB-UniRule"/>
</dbReference>
<dbReference type="InterPro" id="IPR048368">
    <property type="entry name" value="COG6_N"/>
</dbReference>
<evidence type="ECO:0000256" key="3">
    <source>
        <dbReference type="ARBA" id="ARBA00020973"/>
    </source>
</evidence>
<evidence type="ECO:0000256" key="1">
    <source>
        <dbReference type="ARBA" id="ARBA00004395"/>
    </source>
</evidence>
<comment type="function">
    <text evidence="10">Acts as component of the peripheral membrane COG complex that is involved in intra-Golgi protein trafficking. COG is located at the cis-Golgi, and regulates tethering of retrograde intra-Golgi vesicles and possibly a number of other membrane trafficking events.</text>
</comment>
<evidence type="ECO:0000256" key="4">
    <source>
        <dbReference type="ARBA" id="ARBA00022448"/>
    </source>
</evidence>
<dbReference type="GO" id="GO:0000139">
    <property type="term" value="C:Golgi membrane"/>
    <property type="evidence" value="ECO:0007669"/>
    <property type="project" value="UniProtKB-SubCell"/>
</dbReference>
<comment type="function">
    <text evidence="9">Acts as a component of the peripheral membrane COG complex that is involved in intra-Golgi protein trafficking. COG is located at the cis-Golgi, and regulates tethering of retrograde intra-Golgi vesicles and possibly a number of other membrane trafficking events.</text>
</comment>
<keyword evidence="4 10" id="KW-0813">Transport</keyword>
<dbReference type="SMART" id="SM01087">
    <property type="entry name" value="COG6"/>
    <property type="match status" value="1"/>
</dbReference>
<sequence length="818" mass="92231">MEFVFDADTYAMSMDSKGNNDSSQSSILPIPSAPLKISNFQLHNDLTKRLSNLRIIQTINKGLSTNQKDSIADQQDVSASALAFKYARNTLDLLASSPAVPTSELQESNDLDSRILGNRLSRVLNQNNYDRSLRESLKRIPATEPAERGDVGGSVYRGSANGQLVDRLGHNLPAGDSADSSTDVIPASGFSNTVGNRRKLRGIIEQDILSHHYLSLRGFQPIAEKLTYLKNDMSELNACYVTITDSLNKIITSSSSVRQTLKQEKKQRDLARVKKHLLTSFRSNFTLNQYEEHYLLNGEINEDFFPILERVSKIHDNCDILLAMNNESLGISIMNQMSHTIDLATDRMVSFLKKNLGNSQDAKNVQKALTYIEKNSIEKFNGVVEELIEARSREVVGEFERQLGAAAPADHTSREVASAVGGNSNTNRTLSNFSYDPKRFTSDILAYLHTVIVNELESTQSLFPLDRPSSIQSITNRILDSLSRLLRRAIESTLRQESKPTIVINLYELLDLYTMMYGKLIDSKQSQLISTLELLKGQSRERLFNIVLLKLRQAKIDSEAEEIDEEFLGLPDWVIDFYAEFLGIFNKDLGEEFLGMGNDESNRLCTQIVDEPMKILESQSKKLNMSKRNKLIFEINGIDYIHSKVEVIPRLLEKSKEVNERLEGLVKELSDNEFDRLLRNSGLYDIYNLVNMIFALEDDFFDVSLYEPIKENKLFNVGTFEDANKKLGDFLGTYITSNDVNNVISPTILGEVSVEPSVRFVKFYGKLVEIVRKYLRDEKGKEVDVFSWSGEEVAVILDATNELTRNELASEASDQGGV</sequence>
<name>A0A448YLM4_BRENA</name>
<dbReference type="GO" id="GO:0015031">
    <property type="term" value="P:protein transport"/>
    <property type="evidence" value="ECO:0007669"/>
    <property type="project" value="UniProtKB-KW"/>
</dbReference>
<evidence type="ECO:0000256" key="9">
    <source>
        <dbReference type="ARBA" id="ARBA00043873"/>
    </source>
</evidence>
<feature type="compositionally biased region" description="Polar residues" evidence="11">
    <location>
        <begin position="178"/>
        <end position="188"/>
    </location>
</feature>
<evidence type="ECO:0000256" key="7">
    <source>
        <dbReference type="ARBA" id="ARBA00023136"/>
    </source>
</evidence>
<evidence type="ECO:0000259" key="12">
    <source>
        <dbReference type="Pfam" id="PF06419"/>
    </source>
</evidence>
<dbReference type="InParanoid" id="A0A448YLM4"/>
<dbReference type="GO" id="GO:0017119">
    <property type="term" value="C:Golgi transport complex"/>
    <property type="evidence" value="ECO:0007669"/>
    <property type="project" value="UniProtKB-UniRule"/>
</dbReference>
<evidence type="ECO:0000256" key="5">
    <source>
        <dbReference type="ARBA" id="ARBA00022927"/>
    </source>
</evidence>
<keyword evidence="7 10" id="KW-0472">Membrane</keyword>
<accession>A0A448YLM4</accession>
<reference evidence="14 15" key="1">
    <citation type="submission" date="2018-12" db="EMBL/GenBank/DDBJ databases">
        <authorList>
            <person name="Tiukova I."/>
            <person name="Dainat J."/>
        </authorList>
    </citation>
    <scope>NUCLEOTIDE SEQUENCE [LARGE SCALE GENOMIC DNA]</scope>
</reference>
<organism evidence="14 15">
    <name type="scientific">Brettanomyces naardenensis</name>
    <name type="common">Yeast</name>
    <dbReference type="NCBI Taxonomy" id="13370"/>
    <lineage>
        <taxon>Eukaryota</taxon>
        <taxon>Fungi</taxon>
        <taxon>Dikarya</taxon>
        <taxon>Ascomycota</taxon>
        <taxon>Saccharomycotina</taxon>
        <taxon>Pichiomycetes</taxon>
        <taxon>Pichiales</taxon>
        <taxon>Pichiaceae</taxon>
        <taxon>Brettanomyces</taxon>
    </lineage>
</organism>
<comment type="similarity">
    <text evidence="2 10">Belongs to the COG6 family.</text>
</comment>